<keyword evidence="2" id="KW-1185">Reference proteome</keyword>
<dbReference type="EMBL" id="UFRQ01000002">
    <property type="protein sequence ID" value="SSX81721.1"/>
    <property type="molecule type" value="Genomic_DNA"/>
</dbReference>
<gene>
    <name evidence="1" type="ORF">NCTC10801_00013</name>
</gene>
<dbReference type="Proteomes" id="UP000254649">
    <property type="component" value="Unassembled WGS sequence"/>
</dbReference>
<name>A0A376BEZ1_9PAST</name>
<evidence type="ECO:0000313" key="1">
    <source>
        <dbReference type="EMBL" id="SSX81721.1"/>
    </source>
</evidence>
<sequence>MVVYNRPTGNYVSELLYAAYDKTNDLLGGRLPLTTAEKANLKLYGYAKQNNYALDISSHSRGGLTASVALQEANRIGLNNIPIRESRFLVRQRMSKIMQVI</sequence>
<protein>
    <submittedName>
        <fullName evidence="1">Uncharacterized protein</fullName>
    </submittedName>
</protein>
<reference evidence="1 2" key="1">
    <citation type="submission" date="2018-06" db="EMBL/GenBank/DDBJ databases">
        <authorList>
            <consortium name="Pathogen Informatics"/>
            <person name="Doyle S."/>
        </authorList>
    </citation>
    <scope>NUCLEOTIDE SEQUENCE [LARGE SCALE GENOMIC DNA]</scope>
    <source>
        <strain evidence="1 2">NCTC10801</strain>
    </source>
</reference>
<evidence type="ECO:0000313" key="2">
    <source>
        <dbReference type="Proteomes" id="UP000254649"/>
    </source>
</evidence>
<proteinExistence type="predicted"/>
<accession>A0A376BEZ1</accession>
<organism evidence="1 2">
    <name type="scientific">[Actinobacillus] rossii</name>
    <dbReference type="NCBI Taxonomy" id="123820"/>
    <lineage>
        <taxon>Bacteria</taxon>
        <taxon>Pseudomonadati</taxon>
        <taxon>Pseudomonadota</taxon>
        <taxon>Gammaproteobacteria</taxon>
        <taxon>Pasteurellales</taxon>
        <taxon>Pasteurellaceae</taxon>
    </lineage>
</organism>
<dbReference type="AlphaFoldDB" id="A0A376BEZ1"/>